<accession>A0A511BLG0</accession>
<evidence type="ECO:0000313" key="5">
    <source>
        <dbReference type="Proteomes" id="UP000321405"/>
    </source>
</evidence>
<protein>
    <submittedName>
        <fullName evidence="4">Sugar ABC transporter permease</fullName>
    </submittedName>
</protein>
<dbReference type="EMBL" id="BJVC01000001">
    <property type="protein sequence ID" value="GEL01085.1"/>
    <property type="molecule type" value="Genomic_DNA"/>
</dbReference>
<keyword evidence="3" id="KW-1133">Transmembrane helix</keyword>
<comment type="similarity">
    <text evidence="1">Belongs to the ABC-2 integral membrane protein family.</text>
</comment>
<dbReference type="GO" id="GO:0015920">
    <property type="term" value="P:lipopolysaccharide transport"/>
    <property type="evidence" value="ECO:0007669"/>
    <property type="project" value="TreeGrafter"/>
</dbReference>
<organism evidence="4 5">
    <name type="scientific">Swaminathania salitolerans</name>
    <dbReference type="NCBI Taxonomy" id="182838"/>
    <lineage>
        <taxon>Bacteria</taxon>
        <taxon>Pseudomonadati</taxon>
        <taxon>Pseudomonadota</taxon>
        <taxon>Alphaproteobacteria</taxon>
        <taxon>Acetobacterales</taxon>
        <taxon>Acetobacteraceae</taxon>
        <taxon>Swaminathania</taxon>
    </lineage>
</organism>
<keyword evidence="2" id="KW-0813">Transport</keyword>
<evidence type="ECO:0000313" key="4">
    <source>
        <dbReference type="EMBL" id="GEL01085.1"/>
    </source>
</evidence>
<sequence length="265" mass="29380">MIQTRTSRAWDDLVKGLASWRLAVSLGRTDISLRYRGSVLGPFWLTLSSLIMVAAMGGIYARLFHMVLRDYLPFLALSLALWQVGLASIIQESCTCFIDAASTIHAMRLPFTLHVIRLLVRNAIVFAHSIVVPIGVFVLYGVWPGLMGLASIPGLLLWLLDGFAACLLLGALCARFRDIPPIVAAFLQIAFYVTPVIWQPSQLGPRSRYLVANPFYDLMELVRAPILGHWPSPAAIVVALALSAIWCALGFLTFVRTRDRLAFWV</sequence>
<dbReference type="RefSeq" id="WP_147092104.1">
    <property type="nucleotide sequence ID" value="NZ_BJVC01000001.1"/>
</dbReference>
<evidence type="ECO:0000256" key="1">
    <source>
        <dbReference type="ARBA" id="ARBA00007783"/>
    </source>
</evidence>
<keyword evidence="5" id="KW-1185">Reference proteome</keyword>
<keyword evidence="3" id="KW-0812">Transmembrane</keyword>
<evidence type="ECO:0000256" key="2">
    <source>
        <dbReference type="ARBA" id="ARBA00022448"/>
    </source>
</evidence>
<feature type="transmembrane region" description="Helical" evidence="3">
    <location>
        <begin position="71"/>
        <end position="91"/>
    </location>
</feature>
<feature type="transmembrane region" description="Helical" evidence="3">
    <location>
        <begin position="155"/>
        <end position="174"/>
    </location>
</feature>
<dbReference type="PANTHER" id="PTHR30413:SF10">
    <property type="entry name" value="CAPSULE POLYSACCHARIDE EXPORT INNER-MEMBRANE PROTEIN CTRC"/>
    <property type="match status" value="1"/>
</dbReference>
<feature type="transmembrane region" description="Helical" evidence="3">
    <location>
        <begin position="234"/>
        <end position="255"/>
    </location>
</feature>
<feature type="transmembrane region" description="Helical" evidence="3">
    <location>
        <begin position="181"/>
        <end position="198"/>
    </location>
</feature>
<dbReference type="Proteomes" id="UP000321405">
    <property type="component" value="Unassembled WGS sequence"/>
</dbReference>
<comment type="caution">
    <text evidence="4">The sequence shown here is derived from an EMBL/GenBank/DDBJ whole genome shotgun (WGS) entry which is preliminary data.</text>
</comment>
<proteinExistence type="inferred from homology"/>
<reference evidence="4 5" key="1">
    <citation type="submission" date="2019-07" db="EMBL/GenBank/DDBJ databases">
        <title>Whole genome shotgun sequence of Swaminathania salitolerans NBRC 104436.</title>
        <authorList>
            <person name="Hosoyama A."/>
            <person name="Uohara A."/>
            <person name="Ohji S."/>
            <person name="Ichikawa N."/>
        </authorList>
    </citation>
    <scope>NUCLEOTIDE SEQUENCE [LARGE SCALE GENOMIC DNA]</scope>
    <source>
        <strain evidence="4 5">NBRC 104436</strain>
    </source>
</reference>
<feature type="transmembrane region" description="Helical" evidence="3">
    <location>
        <begin position="43"/>
        <end position="64"/>
    </location>
</feature>
<evidence type="ECO:0000256" key="3">
    <source>
        <dbReference type="SAM" id="Phobius"/>
    </source>
</evidence>
<feature type="transmembrane region" description="Helical" evidence="3">
    <location>
        <begin position="123"/>
        <end position="143"/>
    </location>
</feature>
<keyword evidence="3" id="KW-0472">Membrane</keyword>
<dbReference type="PANTHER" id="PTHR30413">
    <property type="entry name" value="INNER MEMBRANE TRANSPORT PERMEASE"/>
    <property type="match status" value="1"/>
</dbReference>
<dbReference type="OrthoDB" id="9796017at2"/>
<gene>
    <name evidence="4" type="primary">rfbD</name>
    <name evidence="4" type="ORF">SSA02_02480</name>
</gene>
<name>A0A511BLG0_9PROT</name>
<dbReference type="AlphaFoldDB" id="A0A511BLG0"/>